<dbReference type="InterPro" id="IPR004014">
    <property type="entry name" value="ATPase_P-typ_cation-transptr_N"/>
</dbReference>
<dbReference type="NCBIfam" id="TIGR01494">
    <property type="entry name" value="ATPase_P-type"/>
    <property type="match status" value="2"/>
</dbReference>
<gene>
    <name evidence="17" type="primary">HANA</name>
</gene>
<dbReference type="InterPro" id="IPR050510">
    <property type="entry name" value="Cation_transp_ATPase_P-type"/>
</dbReference>
<keyword evidence="12 15" id="KW-1133">Transmembrane helix</keyword>
<dbReference type="Pfam" id="PF00122">
    <property type="entry name" value="E1-E2_ATPase"/>
    <property type="match status" value="1"/>
</dbReference>
<evidence type="ECO:0000256" key="7">
    <source>
        <dbReference type="ARBA" id="ARBA00022692"/>
    </source>
</evidence>
<evidence type="ECO:0000256" key="1">
    <source>
        <dbReference type="ARBA" id="ARBA00004651"/>
    </source>
</evidence>
<dbReference type="Gene3D" id="2.70.150.10">
    <property type="entry name" value="Calcium-transporting ATPase, cytoplasmic transduction domain A"/>
    <property type="match status" value="1"/>
</dbReference>
<keyword evidence="4" id="KW-1003">Cell membrane</keyword>
<feature type="transmembrane region" description="Helical" evidence="15">
    <location>
        <begin position="893"/>
        <end position="914"/>
    </location>
</feature>
<evidence type="ECO:0000256" key="11">
    <source>
        <dbReference type="ARBA" id="ARBA00022967"/>
    </source>
</evidence>
<reference evidence="17" key="1">
    <citation type="journal article" date="2001" name="Biochim. Biophys. Acta">
        <title>Molecular cloning of Na(+)-ATPase cDNA from a marine alga, Heterosigma akashiwo.</title>
        <authorList>
            <person name="Shono M."/>
            <person name="Wada M."/>
            <person name="Hara Y."/>
            <person name="Fujii T."/>
        </authorList>
    </citation>
    <scope>NUCLEOTIDE SEQUENCE</scope>
    <source>
        <strain evidence="17">OHE-1</strain>
    </source>
</reference>
<feature type="domain" description="Cation-transporting P-type ATPase N-terminal" evidence="16">
    <location>
        <begin position="27"/>
        <end position="100"/>
    </location>
</feature>
<evidence type="ECO:0000256" key="4">
    <source>
        <dbReference type="ARBA" id="ARBA00022475"/>
    </source>
</evidence>
<dbReference type="Pfam" id="PF13246">
    <property type="entry name" value="Cation_ATPase"/>
    <property type="match status" value="1"/>
</dbReference>
<proteinExistence type="evidence at transcript level"/>
<keyword evidence="14 15" id="KW-0472">Membrane</keyword>
<accession>Q9SXK5</accession>
<dbReference type="Gene3D" id="3.40.1110.10">
    <property type="entry name" value="Calcium-transporting ATPase, cytoplasmic domain N"/>
    <property type="match status" value="1"/>
</dbReference>
<dbReference type="PROSITE" id="PS00154">
    <property type="entry name" value="ATPASE_E1_E2"/>
    <property type="match status" value="1"/>
</dbReference>
<dbReference type="SMART" id="SM00831">
    <property type="entry name" value="Cation_ATPase_N"/>
    <property type="match status" value="1"/>
</dbReference>
<evidence type="ECO:0000256" key="5">
    <source>
        <dbReference type="ARBA" id="ARBA00022538"/>
    </source>
</evidence>
<dbReference type="SFLD" id="SFLDF00027">
    <property type="entry name" value="p-type_atpase"/>
    <property type="match status" value="1"/>
</dbReference>
<evidence type="ECO:0000259" key="16">
    <source>
        <dbReference type="SMART" id="SM00831"/>
    </source>
</evidence>
<organism evidence="17">
    <name type="scientific">Heterosigma akashiwo</name>
    <name type="common">Chromophytic alga</name>
    <name type="synonym">Heterosigma carterae</name>
    <dbReference type="NCBI Taxonomy" id="2829"/>
    <lineage>
        <taxon>Eukaryota</taxon>
        <taxon>Sar</taxon>
        <taxon>Stramenopiles</taxon>
        <taxon>Ochrophyta</taxon>
        <taxon>Raphidophyceae</taxon>
        <taxon>Chattonellales</taxon>
        <taxon>Chattonellaceae</taxon>
        <taxon>Heterosigma</taxon>
    </lineage>
</organism>
<dbReference type="EMBL" id="AB017481">
    <property type="protein sequence ID" value="BAA82752.2"/>
    <property type="molecule type" value="mRNA"/>
</dbReference>
<dbReference type="PRINTS" id="PR00119">
    <property type="entry name" value="CATATPASE"/>
</dbReference>
<evidence type="ECO:0000256" key="2">
    <source>
        <dbReference type="ARBA" id="ARBA00006934"/>
    </source>
</evidence>
<evidence type="ECO:0000256" key="8">
    <source>
        <dbReference type="ARBA" id="ARBA00022741"/>
    </source>
</evidence>
<evidence type="ECO:0000313" key="17">
    <source>
        <dbReference type="EMBL" id="BAA82752.2"/>
    </source>
</evidence>
<dbReference type="SFLD" id="SFLDG00002">
    <property type="entry name" value="C1.7:_P-type_atpase_like"/>
    <property type="match status" value="1"/>
</dbReference>
<keyword evidence="7 15" id="KW-0812">Transmembrane</keyword>
<protein>
    <submittedName>
        <fullName evidence="17">Na-ATPase</fullName>
    </submittedName>
</protein>
<dbReference type="PRINTS" id="PR00121">
    <property type="entry name" value="NAKATPASE"/>
</dbReference>
<dbReference type="GO" id="GO:0005524">
    <property type="term" value="F:ATP binding"/>
    <property type="evidence" value="ECO:0007669"/>
    <property type="project" value="UniProtKB-KW"/>
</dbReference>
<dbReference type="InterPro" id="IPR044492">
    <property type="entry name" value="P_typ_ATPase_HD_dom"/>
</dbReference>
<keyword evidence="5" id="KW-0633">Potassium transport</keyword>
<keyword evidence="6" id="KW-0597">Phosphoprotein</keyword>
<dbReference type="InterPro" id="IPR059000">
    <property type="entry name" value="ATPase_P-type_domA"/>
</dbReference>
<dbReference type="TCDB" id="3.A.3.1.3">
    <property type="family name" value="the p-type atpase (p-atpase) superfamily"/>
</dbReference>
<keyword evidence="11" id="KW-1278">Translocase</keyword>
<dbReference type="Gene3D" id="3.40.50.1000">
    <property type="entry name" value="HAD superfamily/HAD-like"/>
    <property type="match status" value="1"/>
</dbReference>
<comment type="subcellular location">
    <subcellularLocation>
        <location evidence="1">Cell membrane</location>
        <topology evidence="1">Multi-pass membrane protein</topology>
    </subcellularLocation>
</comment>
<dbReference type="PANTHER" id="PTHR43294:SF21">
    <property type="entry name" value="CATION TRANSPORTING ATPASE"/>
    <property type="match status" value="1"/>
</dbReference>
<feature type="transmembrane region" description="Helical" evidence="15">
    <location>
        <begin position="107"/>
        <end position="127"/>
    </location>
</feature>
<dbReference type="InterPro" id="IPR018303">
    <property type="entry name" value="ATPase_P-typ_P_site"/>
</dbReference>
<dbReference type="Pfam" id="PF00689">
    <property type="entry name" value="Cation_ATPase_C"/>
    <property type="match status" value="2"/>
</dbReference>
<dbReference type="PANTHER" id="PTHR43294">
    <property type="entry name" value="SODIUM/POTASSIUM-TRANSPORTING ATPASE SUBUNIT ALPHA"/>
    <property type="match status" value="1"/>
</dbReference>
<sequence length="1330" mass="146517">MGLMKKKAGGDSNSRRVDDLKKNVVMTEHKEEWEELFAKLGSSVEGLSQEEAQKRNREFGDDRLTPPPTTPKWVKFLKEMTGFFSLLLWGGGILCFIRYGLRKEVDNMYLGIVLFAVVFVTGCFSFFQNSKSENLMKSFEKLLPPSINAKRNGEFIKVPSEKLVKGDVIRLEGGELVPCDVRIITCTDNCVVDNASLTGEAEPQKRKNEATHDEPLETANLAFFGTNVPEGSLEGVVVNIGDDTVMGRIASLTLQVGAQQTPINKEIHHFILIISSIAIFLGVTFFIIGLALGTELIENLVFLISIIVANVPEGLLATVTVCLTLTARRMHSKMVLVKNLEGVETLGSTSCICSDKTGTLTQNIMTVAQIVYGNQDAVHIQDTGSSLSHGLKTYNPENAAFQSLLRCAMLNNTSTFGKYRLDENGDPTDELLPFKAEVVQGDGSVIEQVMWRVNGNASEAAMIKFAQNHEDVDDFRKRNPMVFQIPFNSRNKYQVHVHCQEKFNQEDGTNSGPRVVLMKGAPERVLARCSQAKLGGNIVPMTPELMAEIERLQVQMSANGLRVLGFAERELPKTKFPADYKYHDGSEEDKSTPNFPLGEFAMEAEREKNPPKLPVHDASMQGLIFIGLMALIDPPRPAVPGAVEKCKTAGVKVIMVTGDHPVTAQAIAQKVGILWSKTRAEAMAHNEAYQLNPGDAGFEDPEECKAIVVPGWELNNDMTEEAWDAILDNPQVVFARTSPQQKLVIVSENQKRGHIVAVTGDGVNDSPALKQADIGVAMGISGSEVSKQAADMILLDDNFASIVAGVEEGRLIFDNLKKSICYTLTSNIPEISPFLCFIVIGTPLPLSTVLILGIDLGTDMVPAISMAYEQAEADIMKRPPRDSQLDRLVTKKLIVFAYLQIGMIQAAAGFYTWMVVLNDYGFPPHILPGLGRGGFWQQHPLYCKFDGGQYVSLDGEASSDLDPSSDAPTRAYPFWDVGDHGNIVNCEFPIKNLRGGSGVPSGFDISEADTYDDSSTSGFNQMTYESLLALEAQNYFHYVPWRARQSPFWKNSWFFWDVEDEETPGGAFGGAADITYFLHQKAGLWSLCAKDEDLSEGTGNSDFLGTQAAWDLYENDFDFTGVGACSVNSATMKNQMYKDAYFCNNYPHSSGYASGAKPGCEAGANTHPLNNVWCADSCSQACYEAGGDGGDAYNCANVASRMAQKEALHHAQGSYFVSIVIVQWADLLICKTRWLSLRQQGMKNSTMNFALFFETLLAGWLCYCLPINVGLGTRNLRFTHWFPAIPFSVAIFVYDEVRKYLMRTTSPETTDKATGQVTRIAGWLETNTYY</sequence>
<dbReference type="SUPFAM" id="SSF81665">
    <property type="entry name" value="Calcium ATPase, transmembrane domain M"/>
    <property type="match status" value="2"/>
</dbReference>
<dbReference type="GO" id="GO:0030007">
    <property type="term" value="P:intracellular potassium ion homeostasis"/>
    <property type="evidence" value="ECO:0007669"/>
    <property type="project" value="TreeGrafter"/>
</dbReference>
<dbReference type="FunFam" id="1.20.1110.10:FF:000095">
    <property type="entry name" value="Sodium/potassium-transporting ATPase subunit alpha-1"/>
    <property type="match status" value="1"/>
</dbReference>
<dbReference type="GO" id="GO:0036376">
    <property type="term" value="P:sodium ion export across plasma membrane"/>
    <property type="evidence" value="ECO:0007669"/>
    <property type="project" value="TreeGrafter"/>
</dbReference>
<dbReference type="FunFam" id="3.40.50.1000:FF:000083">
    <property type="entry name" value="Sodium/potassium-transporting ATPase subunit alpha"/>
    <property type="match status" value="1"/>
</dbReference>
<evidence type="ECO:0000256" key="12">
    <source>
        <dbReference type="ARBA" id="ARBA00022989"/>
    </source>
</evidence>
<evidence type="ECO:0000256" key="15">
    <source>
        <dbReference type="SAM" id="Phobius"/>
    </source>
</evidence>
<dbReference type="GO" id="GO:0005886">
    <property type="term" value="C:plasma membrane"/>
    <property type="evidence" value="ECO:0007669"/>
    <property type="project" value="UniProtKB-SubCell"/>
</dbReference>
<dbReference type="InterPro" id="IPR023214">
    <property type="entry name" value="HAD_sf"/>
</dbReference>
<evidence type="ECO:0000256" key="9">
    <source>
        <dbReference type="ARBA" id="ARBA00022840"/>
    </source>
</evidence>
<dbReference type="GO" id="GO:1902600">
    <property type="term" value="P:proton transmembrane transport"/>
    <property type="evidence" value="ECO:0007669"/>
    <property type="project" value="TreeGrafter"/>
</dbReference>
<name>Q9SXK5_HETAK</name>
<evidence type="ECO:0000256" key="10">
    <source>
        <dbReference type="ARBA" id="ARBA00022958"/>
    </source>
</evidence>
<dbReference type="InterPro" id="IPR008250">
    <property type="entry name" value="ATPase_P-typ_transduc_dom_A_sf"/>
</dbReference>
<feature type="transmembrane region" description="Helical" evidence="15">
    <location>
        <begin position="82"/>
        <end position="101"/>
    </location>
</feature>
<dbReference type="NCBIfam" id="TIGR01106">
    <property type="entry name" value="ATPase-IIC_X-K"/>
    <property type="match status" value="1"/>
</dbReference>
<dbReference type="SUPFAM" id="SSF81660">
    <property type="entry name" value="Metal cation-transporting ATPase, ATP-binding domain N"/>
    <property type="match status" value="1"/>
</dbReference>
<dbReference type="InterPro" id="IPR023298">
    <property type="entry name" value="ATPase_P-typ_TM_dom_sf"/>
</dbReference>
<evidence type="ECO:0000256" key="6">
    <source>
        <dbReference type="ARBA" id="ARBA00022553"/>
    </source>
</evidence>
<dbReference type="GO" id="GO:0016887">
    <property type="term" value="F:ATP hydrolysis activity"/>
    <property type="evidence" value="ECO:0007669"/>
    <property type="project" value="InterPro"/>
</dbReference>
<evidence type="ECO:0000256" key="13">
    <source>
        <dbReference type="ARBA" id="ARBA00023065"/>
    </source>
</evidence>
<evidence type="ECO:0000256" key="14">
    <source>
        <dbReference type="ARBA" id="ARBA00023136"/>
    </source>
</evidence>
<dbReference type="InterPro" id="IPR001757">
    <property type="entry name" value="P_typ_ATPase"/>
</dbReference>
<feature type="transmembrane region" description="Helical" evidence="15">
    <location>
        <begin position="270"/>
        <end position="294"/>
    </location>
</feature>
<dbReference type="InterPro" id="IPR036412">
    <property type="entry name" value="HAD-like_sf"/>
</dbReference>
<dbReference type="InterPro" id="IPR005775">
    <property type="entry name" value="P-type_ATPase_IIC"/>
</dbReference>
<feature type="transmembrane region" description="Helical" evidence="15">
    <location>
        <begin position="1251"/>
        <end position="1272"/>
    </location>
</feature>
<feature type="transmembrane region" description="Helical" evidence="15">
    <location>
        <begin position="300"/>
        <end position="325"/>
    </location>
</feature>
<keyword evidence="13" id="KW-0406">Ion transport</keyword>
<dbReference type="SUPFAM" id="SSF81653">
    <property type="entry name" value="Calcium ATPase, transduction domain A"/>
    <property type="match status" value="1"/>
</dbReference>
<dbReference type="InterPro" id="IPR023299">
    <property type="entry name" value="ATPase_P-typ_cyto_dom_N"/>
</dbReference>
<dbReference type="Gene3D" id="1.20.1110.10">
    <property type="entry name" value="Calcium-transporting ATPase, transmembrane domain"/>
    <property type="match status" value="2"/>
</dbReference>
<dbReference type="SUPFAM" id="SSF56784">
    <property type="entry name" value="HAD-like"/>
    <property type="match status" value="1"/>
</dbReference>
<dbReference type="SFLD" id="SFLDS00003">
    <property type="entry name" value="Haloacid_Dehalogenase"/>
    <property type="match status" value="1"/>
</dbReference>
<comment type="similarity">
    <text evidence="2">Belongs to the cation transport ATPase (P-type) (TC 3.A.3) family. Type IIC subfamily.</text>
</comment>
<keyword evidence="8" id="KW-0547">Nucleotide-binding</keyword>
<keyword evidence="10" id="KW-0630">Potassium</keyword>
<evidence type="ECO:0000256" key="3">
    <source>
        <dbReference type="ARBA" id="ARBA00022448"/>
    </source>
</evidence>
<dbReference type="GO" id="GO:0005391">
    <property type="term" value="F:P-type sodium:potassium-exchanging transporter activity"/>
    <property type="evidence" value="ECO:0007669"/>
    <property type="project" value="TreeGrafter"/>
</dbReference>
<keyword evidence="3" id="KW-0813">Transport</keyword>
<dbReference type="GO" id="GO:0006883">
    <property type="term" value="P:intracellular sodium ion homeostasis"/>
    <property type="evidence" value="ECO:0007669"/>
    <property type="project" value="TreeGrafter"/>
</dbReference>
<dbReference type="InterPro" id="IPR006068">
    <property type="entry name" value="ATPase_P-typ_cation-transptr_C"/>
</dbReference>
<keyword evidence="9" id="KW-0067">ATP-binding</keyword>
<dbReference type="Pfam" id="PF00690">
    <property type="entry name" value="Cation_ATPase_N"/>
    <property type="match status" value="1"/>
</dbReference>
<dbReference type="GO" id="GO:1990573">
    <property type="term" value="P:potassium ion import across plasma membrane"/>
    <property type="evidence" value="ECO:0007669"/>
    <property type="project" value="TreeGrafter"/>
</dbReference>